<keyword evidence="3" id="KW-1185">Reference proteome</keyword>
<organism evidence="2 3">
    <name type="scientific">Megasphaera hutchinsoni</name>
    <dbReference type="NCBI Taxonomy" id="1588748"/>
    <lineage>
        <taxon>Bacteria</taxon>
        <taxon>Bacillati</taxon>
        <taxon>Bacillota</taxon>
        <taxon>Negativicutes</taxon>
        <taxon>Veillonellales</taxon>
        <taxon>Veillonellaceae</taxon>
        <taxon>Megasphaera</taxon>
    </lineage>
</organism>
<keyword evidence="1" id="KW-0175">Coiled coil</keyword>
<dbReference type="EMBL" id="LSDT01000025">
    <property type="protein sequence ID" value="KXB91932.1"/>
    <property type="molecule type" value="Genomic_DNA"/>
</dbReference>
<dbReference type="RefSeq" id="WP_062485399.1">
    <property type="nucleotide sequence ID" value="NZ_KQ960940.1"/>
</dbReference>
<evidence type="ECO:0000313" key="2">
    <source>
        <dbReference type="EMBL" id="KXB91932.1"/>
    </source>
</evidence>
<dbReference type="STRING" id="1588748.HMPREF3182_00671"/>
<protein>
    <recommendedName>
        <fullName evidence="4">DUF4127 family protein</fullName>
    </recommendedName>
</protein>
<name>A0A134CI86_9FIRM</name>
<sequence length="645" mass="73307">MGIIKKIIVLGTCVYMALIGGVWAKTIIYVPQDDRPVDLAYTVSTAQAAGYTIYTPSQTILSGRSFVGDADALGAWVYQQAPKADAMVLSMDSLLYGGLVDSRKHNYSLALVKQRLQRIEKIHQLYPQIPIYVFSTVMRSPWAGGKGVEPDYYLVYGSHIYGLASGQAKMDKQVLSAAEEAQLFAHLRQVPLEYIQDWYERRAKNMQINEKLIEATQRGIFAYYCLGHDDHSQNTQSSLESAYLEATKRNIDVHSFGSFPGADQLGLLLITRVHNEFMHQSPKIKLLYSLGEEEDMLPRYDGQPLGNTLREHIDAMGGQVVDTDKPDILLAINTPFLRTAGEASTVDNIPVLLSSTKQFLQAIQQATQQQIPVSVVDVGFSNGADNTLLYGLYKQHLLYAIAAYNGWNTASNSIGFGIAQGVLSTHMSTDSRRVMLATQYLDNWAYQANVRDYISRMKMKMNRYHMKPYYADENRELESLATEQLQRYGRMYLGLQPNQIEVTFPWQRLFEVEVHIRLDGKAVDEINVRKKLRADRLAACRKQVDVAQAQVMAYRKAYQEAKAAMYEGEPKDHLSPVQDDGREGYRQEEMATSSIEETLDKLRQEQAFWEQQLVLAMQAYEKEKQIQVMWEEEEKAQVSRTWQVD</sequence>
<gene>
    <name evidence="2" type="ORF">HMPREF3182_00671</name>
</gene>
<dbReference type="AlphaFoldDB" id="A0A134CI86"/>
<evidence type="ECO:0000313" key="3">
    <source>
        <dbReference type="Proteomes" id="UP000070160"/>
    </source>
</evidence>
<dbReference type="Proteomes" id="UP000070160">
    <property type="component" value="Unassembled WGS sequence"/>
</dbReference>
<feature type="coiled-coil region" evidence="1">
    <location>
        <begin position="544"/>
        <end position="619"/>
    </location>
</feature>
<dbReference type="InterPro" id="IPR025394">
    <property type="entry name" value="DUF4127"/>
</dbReference>
<reference evidence="3" key="1">
    <citation type="submission" date="2016-01" db="EMBL/GenBank/DDBJ databases">
        <authorList>
            <person name="Mitreva M."/>
            <person name="Pepin K.H."/>
            <person name="Mihindukulasuriya K.A."/>
            <person name="Fulton R."/>
            <person name="Fronick C."/>
            <person name="O'Laughlin M."/>
            <person name="Miner T."/>
            <person name="Herter B."/>
            <person name="Rosa B.A."/>
            <person name="Cordes M."/>
            <person name="Tomlinson C."/>
            <person name="Wollam A."/>
            <person name="Palsikar V.B."/>
            <person name="Mardis E.R."/>
            <person name="Wilson R.K."/>
        </authorList>
    </citation>
    <scope>NUCLEOTIDE SEQUENCE [LARGE SCALE GENOMIC DNA]</scope>
    <source>
        <strain evidence="3">KA00182</strain>
    </source>
</reference>
<evidence type="ECO:0008006" key="4">
    <source>
        <dbReference type="Google" id="ProtNLM"/>
    </source>
</evidence>
<comment type="caution">
    <text evidence="2">The sequence shown here is derived from an EMBL/GenBank/DDBJ whole genome shotgun (WGS) entry which is preliminary data.</text>
</comment>
<dbReference type="Pfam" id="PF13552">
    <property type="entry name" value="DUF4127"/>
    <property type="match status" value="1"/>
</dbReference>
<dbReference type="PATRIC" id="fig|1588748.3.peg.635"/>
<accession>A0A134CI86</accession>
<evidence type="ECO:0000256" key="1">
    <source>
        <dbReference type="SAM" id="Coils"/>
    </source>
</evidence>
<proteinExistence type="predicted"/>